<keyword evidence="5" id="KW-1185">Reference proteome</keyword>
<comment type="subcellular location">
    <subcellularLocation>
        <location evidence="1">Cell envelope</location>
    </subcellularLocation>
</comment>
<feature type="domain" description="Peptidoglycan binding-like" evidence="3">
    <location>
        <begin position="122"/>
        <end position="171"/>
    </location>
</feature>
<gene>
    <name evidence="4" type="ORF">ACFP2T_08165</name>
</gene>
<evidence type="ECO:0000256" key="1">
    <source>
        <dbReference type="ARBA" id="ARBA00004196"/>
    </source>
</evidence>
<evidence type="ECO:0000256" key="2">
    <source>
        <dbReference type="ARBA" id="ARBA00023054"/>
    </source>
</evidence>
<sequence>MSRTRMMVLTGVALVGVVGAAGFIVINNRADSTGVSPVTSVSTGTADVRRMDIAERQTVTGTLGHRGTYTIIAPGPGVLTRMPAVGQVVSRGGTAYEVDGEPVVLMYGGRPSWRTLELGMTNGADVRQLETNLKELGHGDGLTVDTRFSLATYSAVRRWQRAANLAVTGDVPLGQIVFMPAAVRIGSHDLQVGTQVQPGATVAHGTSNEPAVTIQLSPQQLPSAKVGDSVRVTLPDGKTQAGAITNIGAVTTAAGGSEDSTGTESESTVPVTVKVNGAVTGFLDQAQVQVAITVELHPKVLAVPITALNALPGGGYEVILVEGSATRRVPVETGLFDEAIGMAEVSGPGLAEGQKVQVPSDDA</sequence>
<proteinExistence type="predicted"/>
<dbReference type="Gene3D" id="2.40.420.20">
    <property type="match status" value="1"/>
</dbReference>
<protein>
    <submittedName>
        <fullName evidence="4">Peptidoglycan-binding protein</fullName>
    </submittedName>
</protein>
<dbReference type="EMBL" id="JBHSPR010000007">
    <property type="protein sequence ID" value="MFC6016168.1"/>
    <property type="molecule type" value="Genomic_DNA"/>
</dbReference>
<dbReference type="InterPro" id="IPR036365">
    <property type="entry name" value="PGBD-like_sf"/>
</dbReference>
<evidence type="ECO:0000259" key="3">
    <source>
        <dbReference type="Pfam" id="PF01471"/>
    </source>
</evidence>
<dbReference type="RefSeq" id="WP_377419299.1">
    <property type="nucleotide sequence ID" value="NZ_JBHSPR010000007.1"/>
</dbReference>
<dbReference type="PANTHER" id="PTHR32347">
    <property type="entry name" value="EFFLUX SYSTEM COMPONENT YKNX-RELATED"/>
    <property type="match status" value="1"/>
</dbReference>
<dbReference type="InterPro" id="IPR036366">
    <property type="entry name" value="PGBDSf"/>
</dbReference>
<dbReference type="Pfam" id="PF01471">
    <property type="entry name" value="PG_binding_1"/>
    <property type="match status" value="1"/>
</dbReference>
<dbReference type="SUPFAM" id="SSF47090">
    <property type="entry name" value="PGBD-like"/>
    <property type="match status" value="1"/>
</dbReference>
<accession>A0ABW1K5A0</accession>
<evidence type="ECO:0000313" key="5">
    <source>
        <dbReference type="Proteomes" id="UP001596203"/>
    </source>
</evidence>
<dbReference type="InterPro" id="IPR002477">
    <property type="entry name" value="Peptidoglycan-bd-like"/>
</dbReference>
<organism evidence="4 5">
    <name type="scientific">Plantactinospora solaniradicis</name>
    <dbReference type="NCBI Taxonomy" id="1723736"/>
    <lineage>
        <taxon>Bacteria</taxon>
        <taxon>Bacillati</taxon>
        <taxon>Actinomycetota</taxon>
        <taxon>Actinomycetes</taxon>
        <taxon>Micromonosporales</taxon>
        <taxon>Micromonosporaceae</taxon>
        <taxon>Plantactinospora</taxon>
    </lineage>
</organism>
<name>A0ABW1K5A0_9ACTN</name>
<evidence type="ECO:0000313" key="4">
    <source>
        <dbReference type="EMBL" id="MFC6016168.1"/>
    </source>
</evidence>
<keyword evidence="2" id="KW-0175">Coiled coil</keyword>
<comment type="caution">
    <text evidence="4">The sequence shown here is derived from an EMBL/GenBank/DDBJ whole genome shotgun (WGS) entry which is preliminary data.</text>
</comment>
<dbReference type="InterPro" id="IPR050465">
    <property type="entry name" value="UPF0194_transport"/>
</dbReference>
<reference evidence="5" key="1">
    <citation type="journal article" date="2019" name="Int. J. Syst. Evol. Microbiol.">
        <title>The Global Catalogue of Microorganisms (GCM) 10K type strain sequencing project: providing services to taxonomists for standard genome sequencing and annotation.</title>
        <authorList>
            <consortium name="The Broad Institute Genomics Platform"/>
            <consortium name="The Broad Institute Genome Sequencing Center for Infectious Disease"/>
            <person name="Wu L."/>
            <person name="Ma J."/>
        </authorList>
    </citation>
    <scope>NUCLEOTIDE SEQUENCE [LARGE SCALE GENOMIC DNA]</scope>
    <source>
        <strain evidence="5">ZS-35-S2</strain>
    </source>
</reference>
<dbReference type="Proteomes" id="UP001596203">
    <property type="component" value="Unassembled WGS sequence"/>
</dbReference>
<dbReference type="Gene3D" id="1.10.101.10">
    <property type="entry name" value="PGBD-like superfamily/PGBD"/>
    <property type="match status" value="1"/>
</dbReference>